<feature type="region of interest" description="Disordered" evidence="1">
    <location>
        <begin position="1"/>
        <end position="41"/>
    </location>
</feature>
<dbReference type="EMBL" id="JAJHUN010000009">
    <property type="protein sequence ID" value="KAJ4151491.1"/>
    <property type="molecule type" value="Genomic_DNA"/>
</dbReference>
<organism evidence="2 3">
    <name type="scientific">Akanthomyces muscarius</name>
    <name type="common">Entomopathogenic fungus</name>
    <name type="synonym">Lecanicillium muscarium</name>
    <dbReference type="NCBI Taxonomy" id="2231603"/>
    <lineage>
        <taxon>Eukaryota</taxon>
        <taxon>Fungi</taxon>
        <taxon>Dikarya</taxon>
        <taxon>Ascomycota</taxon>
        <taxon>Pezizomycotina</taxon>
        <taxon>Sordariomycetes</taxon>
        <taxon>Hypocreomycetidae</taxon>
        <taxon>Hypocreales</taxon>
        <taxon>Cordycipitaceae</taxon>
        <taxon>Akanthomyces</taxon>
    </lineage>
</organism>
<evidence type="ECO:0000313" key="3">
    <source>
        <dbReference type="Proteomes" id="UP001144673"/>
    </source>
</evidence>
<dbReference type="Proteomes" id="UP001144673">
    <property type="component" value="Chromosome 4"/>
</dbReference>
<keyword evidence="3" id="KW-1185">Reference proteome</keyword>
<dbReference type="KEGG" id="amus:LMH87_012184"/>
<dbReference type="AlphaFoldDB" id="A0A9W8ULS7"/>
<reference evidence="2" key="1">
    <citation type="journal article" date="2023" name="Access Microbiol">
        <title>De-novo genome assembly for Akanthomyces muscarius, a biocontrol agent of insect agricultural pests.</title>
        <authorList>
            <person name="Erdos Z."/>
            <person name="Studholme D.J."/>
            <person name="Raymond B."/>
            <person name="Sharma M."/>
        </authorList>
    </citation>
    <scope>NUCLEOTIDE SEQUENCE</scope>
    <source>
        <strain evidence="2">Ve6</strain>
    </source>
</reference>
<sequence>MSTDTLEQAQTRVATAKLTPPTQEGGGAVHKGEPTSTPPSHPSATISLAFWVLGSLLPAFRQKTKWLCFFRHWCQLTPAIMETLLSTTSLVLHFFPGALRIERDTGDRQRNSLQSTEYLPCLWLGWIATEKHPHAVKRCGFHSDFQALFSIRRILSNKKRYLQRRRHWSAPQAPTLRLFLAPTIVGHISVIYRPCLVHPGTAACLSVSYHVNFYLFGAPHECSPCNLPGPKRRQKWFLATNLPQRKVPTQACADVCS</sequence>
<evidence type="ECO:0000256" key="1">
    <source>
        <dbReference type="SAM" id="MobiDB-lite"/>
    </source>
</evidence>
<dbReference type="GeneID" id="80899343"/>
<gene>
    <name evidence="2" type="ORF">LMH87_012184</name>
</gene>
<feature type="compositionally biased region" description="Polar residues" evidence="1">
    <location>
        <begin position="1"/>
        <end position="13"/>
    </location>
</feature>
<dbReference type="RefSeq" id="XP_056053205.1">
    <property type="nucleotide sequence ID" value="XM_056201454.1"/>
</dbReference>
<proteinExistence type="predicted"/>
<accession>A0A9W8ULS7</accession>
<name>A0A9W8ULS7_AKAMU</name>
<evidence type="ECO:0000313" key="2">
    <source>
        <dbReference type="EMBL" id="KAJ4151491.1"/>
    </source>
</evidence>
<protein>
    <submittedName>
        <fullName evidence="2">Uncharacterized protein</fullName>
    </submittedName>
</protein>
<comment type="caution">
    <text evidence="2">The sequence shown here is derived from an EMBL/GenBank/DDBJ whole genome shotgun (WGS) entry which is preliminary data.</text>
</comment>